<dbReference type="EMBL" id="CAFAAV010000219">
    <property type="protein sequence ID" value="CAB4833094.1"/>
    <property type="molecule type" value="Genomic_DNA"/>
</dbReference>
<protein>
    <submittedName>
        <fullName evidence="3">Unannotated protein</fullName>
    </submittedName>
</protein>
<name>A0A6J7AJM4_9ZZZZ</name>
<accession>A0A6J7AJM4</accession>
<dbReference type="EMBL" id="CAFBOL010000021">
    <property type="protein sequence ID" value="CAB4985143.1"/>
    <property type="molecule type" value="Genomic_DNA"/>
</dbReference>
<sequence>MGLRDLAKRLSVSVEQIDDERLQDRFTNLDVTKIGAVTPRTQSRIGGEITRTRITPRSGVPSFEISISDGTGTAVAVFTGRRHMPGLEHHRAVVLEGVPRSERGRMVMLNPAYTLLPH</sequence>
<gene>
    <name evidence="2" type="ORF">UFOPK2656_00439</name>
    <name evidence="3" type="ORF">UFOPK3099_02304</name>
    <name evidence="4" type="ORF">UFOPK3267_01808</name>
    <name evidence="5" type="ORF">UFOPK3651_00207</name>
    <name evidence="6" type="ORF">UFOPK3931_01082</name>
    <name evidence="1" type="ORF">UFOPK4189_00436</name>
</gene>
<dbReference type="InterPro" id="IPR012340">
    <property type="entry name" value="NA-bd_OB-fold"/>
</dbReference>
<dbReference type="EMBL" id="CAFBIY010000103">
    <property type="protein sequence ID" value="CAB4851927.1"/>
    <property type="molecule type" value="Genomic_DNA"/>
</dbReference>
<dbReference type="EMBL" id="CAEZYF010000002">
    <property type="protein sequence ID" value="CAB4707416.1"/>
    <property type="molecule type" value="Genomic_DNA"/>
</dbReference>
<evidence type="ECO:0000313" key="2">
    <source>
        <dbReference type="EMBL" id="CAB4707416.1"/>
    </source>
</evidence>
<evidence type="ECO:0000313" key="1">
    <source>
        <dbReference type="EMBL" id="CAB4362656.1"/>
    </source>
</evidence>
<evidence type="ECO:0000313" key="5">
    <source>
        <dbReference type="EMBL" id="CAB4911253.1"/>
    </source>
</evidence>
<dbReference type="AlphaFoldDB" id="A0A6J7AJM4"/>
<dbReference type="Gene3D" id="2.40.50.140">
    <property type="entry name" value="Nucleic acid-binding proteins"/>
    <property type="match status" value="1"/>
</dbReference>
<dbReference type="EMBL" id="CAESGF010000002">
    <property type="protein sequence ID" value="CAB4362656.1"/>
    <property type="molecule type" value="Genomic_DNA"/>
</dbReference>
<proteinExistence type="predicted"/>
<evidence type="ECO:0000313" key="3">
    <source>
        <dbReference type="EMBL" id="CAB4833094.1"/>
    </source>
</evidence>
<dbReference type="EMBL" id="CAFBMT010000001">
    <property type="protein sequence ID" value="CAB4911253.1"/>
    <property type="molecule type" value="Genomic_DNA"/>
</dbReference>
<evidence type="ECO:0000313" key="4">
    <source>
        <dbReference type="EMBL" id="CAB4851927.1"/>
    </source>
</evidence>
<evidence type="ECO:0000313" key="6">
    <source>
        <dbReference type="EMBL" id="CAB4985143.1"/>
    </source>
</evidence>
<organism evidence="3">
    <name type="scientific">freshwater metagenome</name>
    <dbReference type="NCBI Taxonomy" id="449393"/>
    <lineage>
        <taxon>unclassified sequences</taxon>
        <taxon>metagenomes</taxon>
        <taxon>ecological metagenomes</taxon>
    </lineage>
</organism>
<reference evidence="3" key="1">
    <citation type="submission" date="2020-05" db="EMBL/GenBank/DDBJ databases">
        <authorList>
            <person name="Chiriac C."/>
            <person name="Salcher M."/>
            <person name="Ghai R."/>
            <person name="Kavagutti S V."/>
        </authorList>
    </citation>
    <scope>NUCLEOTIDE SEQUENCE</scope>
</reference>